<name>A0A968GDS6_9SPIO</name>
<protein>
    <recommendedName>
        <fullName evidence="1">TP-1001-like C-terminal domain-containing protein</fullName>
    </recommendedName>
</protein>
<evidence type="ECO:0000313" key="3">
    <source>
        <dbReference type="Proteomes" id="UP000752013"/>
    </source>
</evidence>
<reference evidence="2" key="1">
    <citation type="submission" date="2020-03" db="EMBL/GenBank/DDBJ databases">
        <title>Spirochaetal bacteria isolated from arthropods constitute a novel genus Entomospira genus novum within the order Spirochaetales.</title>
        <authorList>
            <person name="Grana-Miraglia L."/>
            <person name="Sikutova S."/>
            <person name="Fingerle V."/>
            <person name="Sing A."/>
            <person name="Castillo-Ramirez S."/>
            <person name="Margos G."/>
            <person name="Rudolf I."/>
        </authorList>
    </citation>
    <scope>NUCLEOTIDE SEQUENCE</scope>
    <source>
        <strain evidence="2">BR208</strain>
    </source>
</reference>
<dbReference type="Pfam" id="PF26342">
    <property type="entry name" value="TP_1001_2nd"/>
    <property type="match status" value="1"/>
</dbReference>
<keyword evidence="3" id="KW-1185">Reference proteome</keyword>
<dbReference type="InterPro" id="IPR058683">
    <property type="entry name" value="TP_1001-like_C"/>
</dbReference>
<proteinExistence type="predicted"/>
<dbReference type="AlphaFoldDB" id="A0A968GDS6"/>
<evidence type="ECO:0000313" key="2">
    <source>
        <dbReference type="EMBL" id="NIZ47217.1"/>
    </source>
</evidence>
<gene>
    <name evidence="2" type="ORF">HCT46_04720</name>
</gene>
<sequence>MKIHSFVVLFTFILISCNQKSQYFIPPIFLGVQNISHNTLTLHFDQDVILQDITIIPELTIENIQHHTIFFQQTEPSQPYTLQARAKSSHTSLLFSLVFWAVPKNPPPPLVINELSIIHNKVIVDAIELRALEAGSIVGTTVYLGTPENFHARYIFPNVMVQAGDLIILHADRQTGFFFPDSPRLSNTREVISIAANPYTIPYYAVAYEKIPSSPGNTISKQKRIFNENLTYIQRHNLWSGDPINSQYVTATRSLNRRFLPINNPETYHAWYTTNTKGSSIGYPNTSDIYQPKADPK</sequence>
<dbReference type="Proteomes" id="UP000752013">
    <property type="component" value="Unassembled WGS sequence"/>
</dbReference>
<comment type="caution">
    <text evidence="2">The sequence shown here is derived from an EMBL/GenBank/DDBJ whole genome shotgun (WGS) entry which is preliminary data.</text>
</comment>
<accession>A0A968GDS6</accession>
<dbReference type="PROSITE" id="PS51257">
    <property type="entry name" value="PROKAR_LIPOPROTEIN"/>
    <property type="match status" value="1"/>
</dbReference>
<dbReference type="RefSeq" id="WP_167703638.1">
    <property type="nucleotide sequence ID" value="NZ_CP118168.1"/>
</dbReference>
<organism evidence="2 3">
    <name type="scientific">Entomospira nematocerorum</name>
    <dbReference type="NCBI Taxonomy" id="2719987"/>
    <lineage>
        <taxon>Bacteria</taxon>
        <taxon>Pseudomonadati</taxon>
        <taxon>Spirochaetota</taxon>
        <taxon>Spirochaetia</taxon>
        <taxon>Spirochaetales</taxon>
        <taxon>Spirochaetaceae</taxon>
        <taxon>Entomospira</taxon>
    </lineage>
</organism>
<dbReference type="EMBL" id="JAATLK010000001">
    <property type="protein sequence ID" value="NIZ47217.1"/>
    <property type="molecule type" value="Genomic_DNA"/>
</dbReference>
<evidence type="ECO:0000259" key="1">
    <source>
        <dbReference type="Pfam" id="PF26342"/>
    </source>
</evidence>
<feature type="domain" description="TP-1001-like C-terminal" evidence="1">
    <location>
        <begin position="108"/>
        <end position="172"/>
    </location>
</feature>